<name>A0AAD5VHP2_9AGAR</name>
<feature type="compositionally biased region" description="Polar residues" evidence="5">
    <location>
        <begin position="124"/>
        <end position="139"/>
    </location>
</feature>
<keyword evidence="4" id="KW-0119">Carbohydrate metabolism</keyword>
<protein>
    <recommendedName>
        <fullName evidence="4">Carboxylic ester hydrolase</fullName>
        <ecNumber evidence="4">3.1.1.-</ecNumber>
    </recommendedName>
</protein>
<comment type="function">
    <text evidence="4">Esterase involved in the hydrolysis of xylan, a major structural heterogeneous polysaccharide found in plant biomass representing the second most abundant polysaccharide in the biosphere, after cellulose.</text>
</comment>
<keyword evidence="4" id="KW-0624">Polysaccharide degradation</keyword>
<dbReference type="InterPro" id="IPR029058">
    <property type="entry name" value="AB_hydrolase_fold"/>
</dbReference>
<dbReference type="Pfam" id="PF10503">
    <property type="entry name" value="Esterase_PHB"/>
    <property type="match status" value="1"/>
</dbReference>
<dbReference type="SUPFAM" id="SSF53474">
    <property type="entry name" value="alpha/beta-Hydrolases"/>
    <property type="match status" value="2"/>
</dbReference>
<dbReference type="InterPro" id="IPR010126">
    <property type="entry name" value="Esterase_phb"/>
</dbReference>
<dbReference type="InterPro" id="IPR050955">
    <property type="entry name" value="Plant_Biomass_Hydrol_Est"/>
</dbReference>
<comment type="subcellular location">
    <subcellularLocation>
        <location evidence="4">Secreted</location>
    </subcellularLocation>
</comment>
<feature type="compositionally biased region" description="Low complexity" evidence="5">
    <location>
        <begin position="140"/>
        <end position="162"/>
    </location>
</feature>
<dbReference type="AlphaFoldDB" id="A0AAD5VHP2"/>
<feature type="region of interest" description="Disordered" evidence="5">
    <location>
        <begin position="115"/>
        <end position="192"/>
    </location>
</feature>
<accession>A0AAD5VHP2</accession>
<dbReference type="EC" id="3.1.1.-" evidence="4"/>
<keyword evidence="7" id="KW-1185">Reference proteome</keyword>
<dbReference type="GO" id="GO:0005576">
    <property type="term" value="C:extracellular region"/>
    <property type="evidence" value="ECO:0007669"/>
    <property type="project" value="UniProtKB-SubCell"/>
</dbReference>
<dbReference type="PANTHER" id="PTHR43037">
    <property type="entry name" value="UNNAMED PRODUCT-RELATED"/>
    <property type="match status" value="1"/>
</dbReference>
<evidence type="ECO:0000256" key="3">
    <source>
        <dbReference type="ARBA" id="ARBA00022801"/>
    </source>
</evidence>
<keyword evidence="4" id="KW-0964">Secreted</keyword>
<sequence>MQSPVSFLPNSANLNGSAARPRSSNGERSHTPHLTPSSSRGSAGPSEGIPEAMTPLDVSFENMVTVASPTVEGQVIVGGTPAEPTIAPSLLMKRGSVHMDTDDEVEVPLADVMRKKARLDKSTSRPSSPTLGQPSNTTDPSPASISAAPESAPAVPVVPFVPDNQSVLPPANAMDEDDDDDDEEEEEFGPDGKRTVKYCLNMFTDEQDDGTTTCSLCNARLQQGLIEKPVTFTATATQDEKLQHFLDEHPTSWESLRQGTVFLLTVVLGVNAIQSTLKQQTGDWGWNPTGVGFFYYKPLDLVTNPALVVAIHYCTGTAQAYFNGTDYANLADTYKYIVIYPEAPDSGGCWDVHTTDTLTHNGGGDSIAIASMIRFAISDWGVDPKRVYVTGTSSGAMMTNVLAGAYPDLFEAGAAFAGVPYGCFAGPGMWNSACALGEITRSAQEWGDQVRSGYPGYNGPRPRMQLWHGTLDDILYYNNFKEGIKQWTDVFGYNLDAAQIQRNSPLPGWTRSIYGLSFQAITANDVDHDIPVQAYEVLKWFGIIRGERSAERFGLGWIGLTTCTTVPRAFDSNDSQFCLASLD</sequence>
<feature type="compositionally biased region" description="Acidic residues" evidence="5">
    <location>
        <begin position="174"/>
        <end position="189"/>
    </location>
</feature>
<evidence type="ECO:0000256" key="4">
    <source>
        <dbReference type="RuleBase" id="RU367147"/>
    </source>
</evidence>
<feature type="region of interest" description="Disordered" evidence="5">
    <location>
        <begin position="1"/>
        <end position="56"/>
    </location>
</feature>
<evidence type="ECO:0000256" key="5">
    <source>
        <dbReference type="SAM" id="MobiDB-lite"/>
    </source>
</evidence>
<dbReference type="EMBL" id="JANIEX010001252">
    <property type="protein sequence ID" value="KAJ3560025.1"/>
    <property type="molecule type" value="Genomic_DNA"/>
</dbReference>
<comment type="similarity">
    <text evidence="4">Belongs to the carbohydrate esterase 1 (CE1) family.</text>
</comment>
<feature type="compositionally biased region" description="Polar residues" evidence="5">
    <location>
        <begin position="1"/>
        <end position="24"/>
    </location>
</feature>
<dbReference type="Gene3D" id="3.40.50.1820">
    <property type="entry name" value="alpha/beta hydrolase"/>
    <property type="match status" value="1"/>
</dbReference>
<keyword evidence="2" id="KW-0732">Signal</keyword>
<dbReference type="PANTHER" id="PTHR43037:SF5">
    <property type="entry name" value="FERULOYL ESTERASE"/>
    <property type="match status" value="1"/>
</dbReference>
<dbReference type="NCBIfam" id="TIGR01840">
    <property type="entry name" value="esterase_phb"/>
    <property type="match status" value="1"/>
</dbReference>
<evidence type="ECO:0000313" key="6">
    <source>
        <dbReference type="EMBL" id="KAJ3560025.1"/>
    </source>
</evidence>
<dbReference type="Proteomes" id="UP001213000">
    <property type="component" value="Unassembled WGS sequence"/>
</dbReference>
<dbReference type="GO" id="GO:0045493">
    <property type="term" value="P:xylan catabolic process"/>
    <property type="evidence" value="ECO:0007669"/>
    <property type="project" value="UniProtKB-UniRule"/>
</dbReference>
<comment type="caution">
    <text evidence="6">The sequence shown here is derived from an EMBL/GenBank/DDBJ whole genome shotgun (WGS) entry which is preliminary data.</text>
</comment>
<feature type="compositionally biased region" description="Polar residues" evidence="5">
    <location>
        <begin position="31"/>
        <end position="41"/>
    </location>
</feature>
<reference evidence="6" key="1">
    <citation type="submission" date="2022-07" db="EMBL/GenBank/DDBJ databases">
        <title>Genome Sequence of Leucocoprinus birnbaumii.</title>
        <authorList>
            <person name="Buettner E."/>
        </authorList>
    </citation>
    <scope>NUCLEOTIDE SEQUENCE</scope>
    <source>
        <strain evidence="6">VT141</strain>
    </source>
</reference>
<keyword evidence="1 4" id="KW-0719">Serine esterase</keyword>
<dbReference type="GO" id="GO:0052689">
    <property type="term" value="F:carboxylic ester hydrolase activity"/>
    <property type="evidence" value="ECO:0007669"/>
    <property type="project" value="UniProtKB-KW"/>
</dbReference>
<gene>
    <name evidence="6" type="ORF">NP233_g11099</name>
</gene>
<organism evidence="6 7">
    <name type="scientific">Leucocoprinus birnbaumii</name>
    <dbReference type="NCBI Taxonomy" id="56174"/>
    <lineage>
        <taxon>Eukaryota</taxon>
        <taxon>Fungi</taxon>
        <taxon>Dikarya</taxon>
        <taxon>Basidiomycota</taxon>
        <taxon>Agaricomycotina</taxon>
        <taxon>Agaricomycetes</taxon>
        <taxon>Agaricomycetidae</taxon>
        <taxon>Agaricales</taxon>
        <taxon>Agaricineae</taxon>
        <taxon>Agaricaceae</taxon>
        <taxon>Leucocoprinus</taxon>
    </lineage>
</organism>
<evidence type="ECO:0000256" key="1">
    <source>
        <dbReference type="ARBA" id="ARBA00022487"/>
    </source>
</evidence>
<proteinExistence type="inferred from homology"/>
<evidence type="ECO:0000313" key="7">
    <source>
        <dbReference type="Proteomes" id="UP001213000"/>
    </source>
</evidence>
<keyword evidence="3 4" id="KW-0378">Hydrolase</keyword>
<evidence type="ECO:0000256" key="2">
    <source>
        <dbReference type="ARBA" id="ARBA00022729"/>
    </source>
</evidence>